<gene>
    <name evidence="2" type="ORF">FRC0190_00055</name>
</gene>
<reference evidence="2 3" key="1">
    <citation type="submission" date="2019-11" db="EMBL/GenBank/DDBJ databases">
        <authorList>
            <person name="Brisse S."/>
        </authorList>
    </citation>
    <scope>NUCLEOTIDE SEQUENCE [LARGE SCALE GENOMIC DNA]</scope>
    <source>
        <strain evidence="2">FRC0190</strain>
    </source>
</reference>
<organism evidence="2 3">
    <name type="scientific">Corynebacterium rouxii</name>
    <dbReference type="NCBI Taxonomy" id="2719119"/>
    <lineage>
        <taxon>Bacteria</taxon>
        <taxon>Bacillati</taxon>
        <taxon>Actinomycetota</taxon>
        <taxon>Actinomycetes</taxon>
        <taxon>Mycobacteriales</taxon>
        <taxon>Corynebacteriaceae</taxon>
        <taxon>Corynebacterium</taxon>
    </lineage>
</organism>
<name>A0A6I8MB65_9CORY</name>
<accession>A0A6I8MB65</accession>
<keyword evidence="1" id="KW-1133">Transmembrane helix</keyword>
<evidence type="ECO:0000313" key="3">
    <source>
        <dbReference type="Proteomes" id="UP000423525"/>
    </source>
</evidence>
<dbReference type="AlphaFoldDB" id="A0A6I8MB65"/>
<keyword evidence="1" id="KW-0812">Transmembrane</keyword>
<evidence type="ECO:0000256" key="1">
    <source>
        <dbReference type="SAM" id="Phobius"/>
    </source>
</evidence>
<dbReference type="KEGG" id="crf:FRC0190_00055"/>
<dbReference type="Proteomes" id="UP000423525">
    <property type="component" value="Chromosome"/>
</dbReference>
<evidence type="ECO:0000313" key="2">
    <source>
        <dbReference type="EMBL" id="VZH84008.1"/>
    </source>
</evidence>
<proteinExistence type="predicted"/>
<keyword evidence="1" id="KW-0472">Membrane</keyword>
<sequence>MVEFLTIIGSFSIAFLIPTLLVIIIVLFVLSLKKKK</sequence>
<feature type="transmembrane region" description="Helical" evidence="1">
    <location>
        <begin position="6"/>
        <end position="30"/>
    </location>
</feature>
<dbReference type="EMBL" id="LR738855">
    <property type="protein sequence ID" value="VZH84008.1"/>
    <property type="molecule type" value="Genomic_DNA"/>
</dbReference>
<protein>
    <submittedName>
        <fullName evidence="2">Uncharacterized protein</fullName>
    </submittedName>
</protein>